<dbReference type="Gene3D" id="2.60.120.280">
    <property type="entry name" value="Regulatory protein AraC"/>
    <property type="match status" value="1"/>
</dbReference>
<keyword evidence="6" id="KW-1185">Reference proteome</keyword>
<sequence length="302" mass="34423">MKKCDICTFVFSTHQHRLRRFTMRRRPVSITAVHPSPRPGAPLSVLFSGHSQTEPEHRMGPQRLEYMLIHTVIEGTGWFRCRDRHYDLAAGDSFVILPGEMHSYQASADTPWRYRWVAFRGIEAERWLAAAGIHADAPILRGGADVALKAMNEIERTFRKKEWTADWEAEAWLKLAFSAWAKASHPNGPPVAASKKSIAAAEADRAARWLQAQAASSVSIARMAQELGYHRTYLTKLFHQEIGVSPVRYLQQLRMDRAKLLLLEPLSIEEVARSVGYADPLYFSKSFKKWFGITPSEYRKQS</sequence>
<evidence type="ECO:0000256" key="1">
    <source>
        <dbReference type="ARBA" id="ARBA00023015"/>
    </source>
</evidence>
<keyword evidence="3" id="KW-0804">Transcription</keyword>
<comment type="caution">
    <text evidence="5">The sequence shown here is derived from an EMBL/GenBank/DDBJ whole genome shotgun (WGS) entry which is preliminary data.</text>
</comment>
<dbReference type="InterPro" id="IPR009057">
    <property type="entry name" value="Homeodomain-like_sf"/>
</dbReference>
<dbReference type="Pfam" id="PF12833">
    <property type="entry name" value="HTH_18"/>
    <property type="match status" value="1"/>
</dbReference>
<dbReference type="EMBL" id="SSOB01000020">
    <property type="protein sequence ID" value="THF77299.1"/>
    <property type="molecule type" value="Genomic_DNA"/>
</dbReference>
<dbReference type="PROSITE" id="PS00041">
    <property type="entry name" value="HTH_ARAC_FAMILY_1"/>
    <property type="match status" value="1"/>
</dbReference>
<accession>A0A4V3WEQ4</accession>
<dbReference type="PANTHER" id="PTHR43280">
    <property type="entry name" value="ARAC-FAMILY TRANSCRIPTIONAL REGULATOR"/>
    <property type="match status" value="1"/>
</dbReference>
<dbReference type="SUPFAM" id="SSF46689">
    <property type="entry name" value="Homeodomain-like"/>
    <property type="match status" value="2"/>
</dbReference>
<dbReference type="InterPro" id="IPR003313">
    <property type="entry name" value="AraC-bd"/>
</dbReference>
<dbReference type="OrthoDB" id="9813413at2"/>
<dbReference type="PANTHER" id="PTHR43280:SF30">
    <property type="entry name" value="MMSAB OPERON REGULATORY PROTEIN"/>
    <property type="match status" value="1"/>
</dbReference>
<organism evidence="5 6">
    <name type="scientific">Cohnella fermenti</name>
    <dbReference type="NCBI Taxonomy" id="2565925"/>
    <lineage>
        <taxon>Bacteria</taxon>
        <taxon>Bacillati</taxon>
        <taxon>Bacillota</taxon>
        <taxon>Bacilli</taxon>
        <taxon>Bacillales</taxon>
        <taxon>Paenibacillaceae</taxon>
        <taxon>Cohnella</taxon>
    </lineage>
</organism>
<dbReference type="CDD" id="cd06986">
    <property type="entry name" value="cupin_MmsR-like_N"/>
    <property type="match status" value="1"/>
</dbReference>
<evidence type="ECO:0000313" key="6">
    <source>
        <dbReference type="Proteomes" id="UP000310636"/>
    </source>
</evidence>
<gene>
    <name evidence="5" type="ORF">E6C55_16680</name>
</gene>
<dbReference type="Proteomes" id="UP000310636">
    <property type="component" value="Unassembled WGS sequence"/>
</dbReference>
<dbReference type="Pfam" id="PF02311">
    <property type="entry name" value="AraC_binding"/>
    <property type="match status" value="1"/>
</dbReference>
<feature type="domain" description="HTH araC/xylS-type" evidence="4">
    <location>
        <begin position="204"/>
        <end position="301"/>
    </location>
</feature>
<dbReference type="PROSITE" id="PS01124">
    <property type="entry name" value="HTH_ARAC_FAMILY_2"/>
    <property type="match status" value="1"/>
</dbReference>
<dbReference type="Gene3D" id="1.10.10.60">
    <property type="entry name" value="Homeodomain-like"/>
    <property type="match status" value="2"/>
</dbReference>
<name>A0A4V3WEQ4_9BACL</name>
<evidence type="ECO:0000313" key="5">
    <source>
        <dbReference type="EMBL" id="THF77299.1"/>
    </source>
</evidence>
<reference evidence="5 6" key="1">
    <citation type="submission" date="2019-04" db="EMBL/GenBank/DDBJ databases">
        <title>Cohnella sp. nov. isolated from preserved vegetables.</title>
        <authorList>
            <person name="Lin S.-Y."/>
            <person name="Hung M.-H."/>
            <person name="Young C.-C."/>
        </authorList>
    </citation>
    <scope>NUCLEOTIDE SEQUENCE [LARGE SCALE GENOMIC DNA]</scope>
    <source>
        <strain evidence="5 6">CC-MHH1044</strain>
    </source>
</reference>
<dbReference type="InterPro" id="IPR037923">
    <property type="entry name" value="HTH-like"/>
</dbReference>
<dbReference type="SMART" id="SM00342">
    <property type="entry name" value="HTH_ARAC"/>
    <property type="match status" value="1"/>
</dbReference>
<protein>
    <submittedName>
        <fullName evidence="5">AraC family transcriptional regulator</fullName>
    </submittedName>
</protein>
<dbReference type="SUPFAM" id="SSF51215">
    <property type="entry name" value="Regulatory protein AraC"/>
    <property type="match status" value="1"/>
</dbReference>
<dbReference type="AlphaFoldDB" id="A0A4V3WEQ4"/>
<keyword evidence="2" id="KW-0238">DNA-binding</keyword>
<dbReference type="GO" id="GO:0003700">
    <property type="term" value="F:DNA-binding transcription factor activity"/>
    <property type="evidence" value="ECO:0007669"/>
    <property type="project" value="InterPro"/>
</dbReference>
<keyword evidence="1" id="KW-0805">Transcription regulation</keyword>
<evidence type="ECO:0000256" key="3">
    <source>
        <dbReference type="ARBA" id="ARBA00023163"/>
    </source>
</evidence>
<dbReference type="InterPro" id="IPR018062">
    <property type="entry name" value="HTH_AraC-typ_CS"/>
</dbReference>
<dbReference type="InterPro" id="IPR020449">
    <property type="entry name" value="Tscrpt_reg_AraC-type_HTH"/>
</dbReference>
<proteinExistence type="predicted"/>
<dbReference type="InterPro" id="IPR018060">
    <property type="entry name" value="HTH_AraC"/>
</dbReference>
<dbReference type="GO" id="GO:0043565">
    <property type="term" value="F:sequence-specific DNA binding"/>
    <property type="evidence" value="ECO:0007669"/>
    <property type="project" value="InterPro"/>
</dbReference>
<dbReference type="PRINTS" id="PR00032">
    <property type="entry name" value="HTHARAC"/>
</dbReference>
<evidence type="ECO:0000256" key="2">
    <source>
        <dbReference type="ARBA" id="ARBA00023125"/>
    </source>
</evidence>
<evidence type="ECO:0000259" key="4">
    <source>
        <dbReference type="PROSITE" id="PS01124"/>
    </source>
</evidence>